<feature type="compositionally biased region" description="Acidic residues" evidence="1">
    <location>
        <begin position="645"/>
        <end position="675"/>
    </location>
</feature>
<dbReference type="PANTHER" id="PTHR44329">
    <property type="entry name" value="SERINE/THREONINE-PROTEIN KINASE TNNI3K-RELATED"/>
    <property type="match status" value="1"/>
</dbReference>
<comment type="caution">
    <text evidence="3">The sequence shown here is derived from an EMBL/GenBank/DDBJ whole genome shotgun (WGS) entry which is preliminary data.</text>
</comment>
<dbReference type="Gene3D" id="1.10.510.10">
    <property type="entry name" value="Transferase(Phosphotransferase) domain 1"/>
    <property type="match status" value="1"/>
</dbReference>
<dbReference type="InterPro" id="IPR000719">
    <property type="entry name" value="Prot_kinase_dom"/>
</dbReference>
<dbReference type="EMBL" id="JBAHYK010000019">
    <property type="protein sequence ID" value="KAL0580980.1"/>
    <property type="molecule type" value="Genomic_DNA"/>
</dbReference>
<dbReference type="Pfam" id="PF07714">
    <property type="entry name" value="PK_Tyr_Ser-Thr"/>
    <property type="match status" value="1"/>
</dbReference>
<proteinExistence type="predicted"/>
<name>A0ABR3G033_9AGAR</name>
<dbReference type="SUPFAM" id="SSF56112">
    <property type="entry name" value="Protein kinase-like (PK-like)"/>
    <property type="match status" value="1"/>
</dbReference>
<dbReference type="InterPro" id="IPR011009">
    <property type="entry name" value="Kinase-like_dom_sf"/>
</dbReference>
<gene>
    <name evidence="3" type="ORF">V5O48_001072</name>
</gene>
<dbReference type="PANTHER" id="PTHR44329:SF84">
    <property type="entry name" value="PROTEIN KINASE LIKE PROTEIN"/>
    <property type="match status" value="1"/>
</dbReference>
<dbReference type="PROSITE" id="PS50011">
    <property type="entry name" value="PROTEIN_KINASE_DOM"/>
    <property type="match status" value="1"/>
</dbReference>
<dbReference type="Proteomes" id="UP001465976">
    <property type="component" value="Unassembled WGS sequence"/>
</dbReference>
<evidence type="ECO:0000256" key="1">
    <source>
        <dbReference type="SAM" id="MobiDB-lite"/>
    </source>
</evidence>
<feature type="region of interest" description="Disordered" evidence="1">
    <location>
        <begin position="643"/>
        <end position="686"/>
    </location>
</feature>
<keyword evidence="4" id="KW-1185">Reference proteome</keyword>
<dbReference type="InterPro" id="IPR051681">
    <property type="entry name" value="Ser/Thr_Kinases-Pseudokinases"/>
</dbReference>
<sequence length="780" mass="88371">MTPRRNVVLKGDYFCSSEEDQSMKELPLVLGHRNERIMLRVGDMRYNRRYITGLYLTSPSIPVPRESEGERIDVKYIKFEMRAADQGWASGGGHGTYRNSYTWFEASILTPISAFPAIPPFERTCPSQQLIFSKPKKARNFLRARGWDFKNKGRHLTWKVHNNITACSRLLDYEVKWIAGKKTVLPDDPGTGIGMGDGDGFLERLGPGDRVVLWARAAFDGWRIVVQEATIEIGYEVEAGRLDDGDSRFIMQKQDTHGTYATPYIPRVDSLSIRTVDDIWMLLRSGEPSVFSRLSESQASRAVDLLYNELRISGPRRTKHAIAGPLQSLIKKYRIIPSPIFVKNVELEGPHTSTGEETLNIYRGTDGTRRLCLKVLRFQDGEQNGDDVSRLFKEPLLWMKLGHRNILPFLGLNVELFPRTLCLVSPWMENGPILSYLAKNPDHDRLAIMLEIAAGMKYLHSCQVLHGNIKAANVLVDGTGQCLLTDLSLAVDFSGTVMSDARGDVAKESLRWMAPEMFRDQSQENPSILDIRELSQDVYAYGCTLFEIITGEPPFAHLSDDAVTSLILKNRRPERPLIHWCPDNVWSLVVACWTMESRLRPRAAAIDLFLTTLRDLRDEGEPWGDEPIMDAFREARNLYSREADYDREDSGEDLDDSEELEEPEELEVVEEEESIETATSADRAYETSAPESLDNIRLYLLIALFVVLVAVQKQSYSVLVYTTFTLRLLAIRCKVPVPQGSLPFVPGRDELETTSLGQAPSDRQRRSGINRLPDTEFPDN</sequence>
<feature type="domain" description="Protein kinase" evidence="2">
    <location>
        <begin position="330"/>
        <end position="610"/>
    </location>
</feature>
<evidence type="ECO:0000313" key="4">
    <source>
        <dbReference type="Proteomes" id="UP001465976"/>
    </source>
</evidence>
<dbReference type="InterPro" id="IPR001245">
    <property type="entry name" value="Ser-Thr/Tyr_kinase_cat_dom"/>
</dbReference>
<feature type="region of interest" description="Disordered" evidence="1">
    <location>
        <begin position="743"/>
        <end position="780"/>
    </location>
</feature>
<evidence type="ECO:0000259" key="2">
    <source>
        <dbReference type="PROSITE" id="PS50011"/>
    </source>
</evidence>
<protein>
    <recommendedName>
        <fullName evidence="2">Protein kinase domain-containing protein</fullName>
    </recommendedName>
</protein>
<organism evidence="3 4">
    <name type="scientific">Marasmius crinis-equi</name>
    <dbReference type="NCBI Taxonomy" id="585013"/>
    <lineage>
        <taxon>Eukaryota</taxon>
        <taxon>Fungi</taxon>
        <taxon>Dikarya</taxon>
        <taxon>Basidiomycota</taxon>
        <taxon>Agaricomycotina</taxon>
        <taxon>Agaricomycetes</taxon>
        <taxon>Agaricomycetidae</taxon>
        <taxon>Agaricales</taxon>
        <taxon>Marasmiineae</taxon>
        <taxon>Marasmiaceae</taxon>
        <taxon>Marasmius</taxon>
    </lineage>
</organism>
<accession>A0ABR3G033</accession>
<evidence type="ECO:0000313" key="3">
    <source>
        <dbReference type="EMBL" id="KAL0580980.1"/>
    </source>
</evidence>
<reference evidence="3 4" key="1">
    <citation type="submission" date="2024-02" db="EMBL/GenBank/DDBJ databases">
        <title>A draft genome for the cacao thread blight pathogen Marasmius crinis-equi.</title>
        <authorList>
            <person name="Cohen S.P."/>
            <person name="Baruah I.K."/>
            <person name="Amoako-Attah I."/>
            <person name="Bukari Y."/>
            <person name="Meinhardt L.W."/>
            <person name="Bailey B.A."/>
        </authorList>
    </citation>
    <scope>NUCLEOTIDE SEQUENCE [LARGE SCALE GENOMIC DNA]</scope>
    <source>
        <strain evidence="3 4">GH-76</strain>
    </source>
</reference>